<dbReference type="Proteomes" id="UP001157947">
    <property type="component" value="Unassembled WGS sequence"/>
</dbReference>
<name>A0AA45WID1_9AQUI</name>
<keyword evidence="5 6" id="KW-0472">Membrane</keyword>
<feature type="transmembrane region" description="Helical" evidence="6">
    <location>
        <begin position="48"/>
        <end position="74"/>
    </location>
</feature>
<dbReference type="PANTHER" id="PTHR43243:SF4">
    <property type="entry name" value="CATIONIC AMINO ACID TRANSPORTER 4"/>
    <property type="match status" value="1"/>
</dbReference>
<evidence type="ECO:0000256" key="6">
    <source>
        <dbReference type="SAM" id="Phobius"/>
    </source>
</evidence>
<dbReference type="InterPro" id="IPR002293">
    <property type="entry name" value="AA/rel_permease1"/>
</dbReference>
<dbReference type="PANTHER" id="PTHR43243">
    <property type="entry name" value="INNER MEMBRANE TRANSPORTER YGJI-RELATED"/>
    <property type="match status" value="1"/>
</dbReference>
<dbReference type="Pfam" id="PF13520">
    <property type="entry name" value="AA_permease_2"/>
    <property type="match status" value="1"/>
</dbReference>
<dbReference type="RefSeq" id="WP_265133753.1">
    <property type="nucleotide sequence ID" value="NZ_FXTX01000001.1"/>
</dbReference>
<dbReference type="GO" id="GO:0016020">
    <property type="term" value="C:membrane"/>
    <property type="evidence" value="ECO:0007669"/>
    <property type="project" value="UniProtKB-SubCell"/>
</dbReference>
<evidence type="ECO:0000256" key="5">
    <source>
        <dbReference type="ARBA" id="ARBA00023136"/>
    </source>
</evidence>
<comment type="caution">
    <text evidence="7">The sequence shown here is derived from an EMBL/GenBank/DDBJ whole genome shotgun (WGS) entry which is preliminary data.</text>
</comment>
<feature type="transmembrane region" description="Helical" evidence="6">
    <location>
        <begin position="152"/>
        <end position="171"/>
    </location>
</feature>
<evidence type="ECO:0000256" key="3">
    <source>
        <dbReference type="ARBA" id="ARBA00022692"/>
    </source>
</evidence>
<feature type="transmembrane region" description="Helical" evidence="6">
    <location>
        <begin position="21"/>
        <end position="42"/>
    </location>
</feature>
<keyword evidence="2" id="KW-0813">Transport</keyword>
<sequence>MNGIFRKKIYQKDKTGLPRKIGVLDLVLLGIGGIIGAGIFVITGQAAALYAGPGIVLSFLLGAITIGISALVYAELASAYPVAGGAYSYTYASLGEIIAWLVGWNILLEYGIAASAVATGWSGYFRRFLEESLGIHIPKEISGSFNLEAGTYIDLFAFLALVFVFILLTIGIKESATFNNFIVALKLLVLIVFVIFGLPHINFANFSDFLPYGWEGVWRAAALIVFAYLGFDAIATVAEEAKNPNKTVPLGLILSLAISTLFYMVVSFVLVGMVSYKELNVPDALAFAMYKVNEPIIASFISIGAVITIISVLLVMGLGFTRVIFAISRDGLFFKQFADIHPRFKTPYKATILGGILLSTLAGLIPLKILAELVNIGTLFSYLIVAIAVLYLRKTEKDYNPSFKVPFGNILLYINIILLMVVMAGLPHETWIRFIVWCIIGLLIYFLYGYKNSRRIES</sequence>
<evidence type="ECO:0000313" key="8">
    <source>
        <dbReference type="Proteomes" id="UP001157947"/>
    </source>
</evidence>
<evidence type="ECO:0000256" key="2">
    <source>
        <dbReference type="ARBA" id="ARBA00022448"/>
    </source>
</evidence>
<feature type="transmembrane region" description="Helical" evidence="6">
    <location>
        <begin position="405"/>
        <end position="425"/>
    </location>
</feature>
<dbReference type="AlphaFoldDB" id="A0AA45WID1"/>
<keyword evidence="8" id="KW-1185">Reference proteome</keyword>
<feature type="transmembrane region" description="Helical" evidence="6">
    <location>
        <begin position="296"/>
        <end position="325"/>
    </location>
</feature>
<evidence type="ECO:0000313" key="7">
    <source>
        <dbReference type="EMBL" id="SMP00332.1"/>
    </source>
</evidence>
<keyword evidence="3 6" id="KW-0812">Transmembrane</keyword>
<reference evidence="7" key="1">
    <citation type="submission" date="2017-05" db="EMBL/GenBank/DDBJ databases">
        <authorList>
            <person name="Varghese N."/>
            <person name="Submissions S."/>
        </authorList>
    </citation>
    <scope>NUCLEOTIDE SEQUENCE</scope>
    <source>
        <strain evidence="7">DSM 18763</strain>
    </source>
</reference>
<dbReference type="EMBL" id="FXTX01000001">
    <property type="protein sequence ID" value="SMP00332.1"/>
    <property type="molecule type" value="Genomic_DNA"/>
</dbReference>
<feature type="transmembrane region" description="Helical" evidence="6">
    <location>
        <begin position="218"/>
        <end position="238"/>
    </location>
</feature>
<evidence type="ECO:0000256" key="4">
    <source>
        <dbReference type="ARBA" id="ARBA00022989"/>
    </source>
</evidence>
<proteinExistence type="predicted"/>
<accession>A0AA45WID1</accession>
<organism evidence="7 8">
    <name type="scientific">Venenivibrio stagnispumantis</name>
    <dbReference type="NCBI Taxonomy" id="407998"/>
    <lineage>
        <taxon>Bacteria</taxon>
        <taxon>Pseudomonadati</taxon>
        <taxon>Aquificota</taxon>
        <taxon>Aquificia</taxon>
        <taxon>Aquificales</taxon>
        <taxon>Hydrogenothermaceae</taxon>
        <taxon>Venenivibrio</taxon>
    </lineage>
</organism>
<dbReference type="Gene3D" id="1.20.1740.10">
    <property type="entry name" value="Amino acid/polyamine transporter I"/>
    <property type="match status" value="1"/>
</dbReference>
<dbReference type="GO" id="GO:0015171">
    <property type="term" value="F:amino acid transmembrane transporter activity"/>
    <property type="evidence" value="ECO:0007669"/>
    <property type="project" value="TreeGrafter"/>
</dbReference>
<evidence type="ECO:0000256" key="1">
    <source>
        <dbReference type="ARBA" id="ARBA00004141"/>
    </source>
</evidence>
<feature type="transmembrane region" description="Helical" evidence="6">
    <location>
        <begin position="373"/>
        <end position="393"/>
    </location>
</feature>
<comment type="subcellular location">
    <subcellularLocation>
        <location evidence="1">Membrane</location>
        <topology evidence="1">Multi-pass membrane protein</topology>
    </subcellularLocation>
</comment>
<feature type="transmembrane region" description="Helical" evidence="6">
    <location>
        <begin position="346"/>
        <end position="367"/>
    </location>
</feature>
<protein>
    <submittedName>
        <fullName evidence="7">Basic amino acid/polyamine antiporter, APA family</fullName>
    </submittedName>
</protein>
<keyword evidence="4 6" id="KW-1133">Transmembrane helix</keyword>
<feature type="transmembrane region" description="Helical" evidence="6">
    <location>
        <begin position="178"/>
        <end position="198"/>
    </location>
</feature>
<dbReference type="PIRSF" id="PIRSF006060">
    <property type="entry name" value="AA_transporter"/>
    <property type="match status" value="1"/>
</dbReference>
<gene>
    <name evidence="7" type="ORF">SAMN06264868_10162</name>
</gene>
<feature type="transmembrane region" description="Helical" evidence="6">
    <location>
        <begin position="431"/>
        <end position="450"/>
    </location>
</feature>
<feature type="transmembrane region" description="Helical" evidence="6">
    <location>
        <begin position="250"/>
        <end position="276"/>
    </location>
</feature>